<accession>A0A7X2L0F4</accession>
<gene>
    <name evidence="1" type="ORF">GJB61_04580</name>
</gene>
<name>A0A7X2L0F4_9BACL</name>
<dbReference type="RefSeq" id="WP_195724234.1">
    <property type="nucleotide sequence ID" value="NZ_WJXB01000001.1"/>
</dbReference>
<keyword evidence="2" id="KW-1185">Reference proteome</keyword>
<organism evidence="1 2">
    <name type="scientific">Paenibacillus monticola</name>
    <dbReference type="NCBI Taxonomy" id="2666075"/>
    <lineage>
        <taxon>Bacteria</taxon>
        <taxon>Bacillati</taxon>
        <taxon>Bacillota</taxon>
        <taxon>Bacilli</taxon>
        <taxon>Bacillales</taxon>
        <taxon>Paenibacillaceae</taxon>
        <taxon>Paenibacillus</taxon>
    </lineage>
</organism>
<dbReference type="AlphaFoldDB" id="A0A7X2L0F4"/>
<protein>
    <submittedName>
        <fullName evidence="1">Uncharacterized protein</fullName>
    </submittedName>
</protein>
<reference evidence="1 2" key="1">
    <citation type="submission" date="2019-11" db="EMBL/GenBank/DDBJ databases">
        <title>Paenibacillus monticola sp. nov., a novel PGPR strain isolated from mountain sample in China.</title>
        <authorList>
            <person name="Zhao Q."/>
            <person name="Li H.-P."/>
            <person name="Zhang J.-L."/>
        </authorList>
    </citation>
    <scope>NUCLEOTIDE SEQUENCE [LARGE SCALE GENOMIC DNA]</scope>
    <source>
        <strain evidence="1 2">LC-T2</strain>
    </source>
</reference>
<evidence type="ECO:0000313" key="2">
    <source>
        <dbReference type="Proteomes" id="UP000463051"/>
    </source>
</evidence>
<dbReference type="Proteomes" id="UP000463051">
    <property type="component" value="Unassembled WGS sequence"/>
</dbReference>
<dbReference type="EMBL" id="WJXB01000001">
    <property type="protein sequence ID" value="MRN52269.1"/>
    <property type="molecule type" value="Genomic_DNA"/>
</dbReference>
<sequence>MIANGGNLLSQFLGSKEKFIEQASNSLQAYLTQIESAYPLFQNNTSLTEYLNGAYHSD</sequence>
<proteinExistence type="predicted"/>
<comment type="caution">
    <text evidence="1">The sequence shown here is derived from an EMBL/GenBank/DDBJ whole genome shotgun (WGS) entry which is preliminary data.</text>
</comment>
<evidence type="ECO:0000313" key="1">
    <source>
        <dbReference type="EMBL" id="MRN52269.1"/>
    </source>
</evidence>